<evidence type="ECO:0000313" key="2">
    <source>
        <dbReference type="Proteomes" id="UP000070544"/>
    </source>
</evidence>
<protein>
    <submittedName>
        <fullName evidence="1">Uncharacterized protein</fullName>
    </submittedName>
</protein>
<keyword evidence="2" id="KW-1185">Reference proteome</keyword>
<organism evidence="1 2">
    <name type="scientific">Gonapodya prolifera (strain JEL478)</name>
    <name type="common">Monoblepharis prolifera</name>
    <dbReference type="NCBI Taxonomy" id="1344416"/>
    <lineage>
        <taxon>Eukaryota</taxon>
        <taxon>Fungi</taxon>
        <taxon>Fungi incertae sedis</taxon>
        <taxon>Chytridiomycota</taxon>
        <taxon>Chytridiomycota incertae sedis</taxon>
        <taxon>Monoblepharidomycetes</taxon>
        <taxon>Monoblepharidales</taxon>
        <taxon>Gonapodyaceae</taxon>
        <taxon>Gonapodya</taxon>
    </lineage>
</organism>
<name>A0A139AIS5_GONPJ</name>
<reference evidence="1 2" key="1">
    <citation type="journal article" date="2015" name="Genome Biol. Evol.">
        <title>Phylogenomic analyses indicate that early fungi evolved digesting cell walls of algal ancestors of land plants.</title>
        <authorList>
            <person name="Chang Y."/>
            <person name="Wang S."/>
            <person name="Sekimoto S."/>
            <person name="Aerts A.L."/>
            <person name="Choi C."/>
            <person name="Clum A."/>
            <person name="LaButti K.M."/>
            <person name="Lindquist E.A."/>
            <person name="Yee Ngan C."/>
            <person name="Ohm R.A."/>
            <person name="Salamov A.A."/>
            <person name="Grigoriev I.V."/>
            <person name="Spatafora J.W."/>
            <person name="Berbee M.L."/>
        </authorList>
    </citation>
    <scope>NUCLEOTIDE SEQUENCE [LARGE SCALE GENOMIC DNA]</scope>
    <source>
        <strain evidence="1 2">JEL478</strain>
    </source>
</reference>
<gene>
    <name evidence="1" type="ORF">M427DRAFT_296332</name>
</gene>
<accession>A0A139AIS5</accession>
<sequence>MIGHFPPSRLGLPLNHHLASYFRKPAMIAKRALRHYQEPILALASEASRKEAYAVDVVRHVLMLTAPYVGYALYINAGHPFHSLVLCEAAHSGSIDVIVSYRSTAPKRLKTFSTEIGVI</sequence>
<dbReference type="EMBL" id="KQ965754">
    <property type="protein sequence ID" value="KXS16343.1"/>
    <property type="molecule type" value="Genomic_DNA"/>
</dbReference>
<dbReference type="AlphaFoldDB" id="A0A139AIS5"/>
<proteinExistence type="predicted"/>
<evidence type="ECO:0000313" key="1">
    <source>
        <dbReference type="EMBL" id="KXS16343.1"/>
    </source>
</evidence>
<dbReference type="Proteomes" id="UP000070544">
    <property type="component" value="Unassembled WGS sequence"/>
</dbReference>